<dbReference type="Proteomes" id="UP000887565">
    <property type="component" value="Unplaced"/>
</dbReference>
<organism evidence="1 2">
    <name type="scientific">Romanomermis culicivorax</name>
    <name type="common">Nematode worm</name>
    <dbReference type="NCBI Taxonomy" id="13658"/>
    <lineage>
        <taxon>Eukaryota</taxon>
        <taxon>Metazoa</taxon>
        <taxon>Ecdysozoa</taxon>
        <taxon>Nematoda</taxon>
        <taxon>Enoplea</taxon>
        <taxon>Dorylaimia</taxon>
        <taxon>Mermithida</taxon>
        <taxon>Mermithoidea</taxon>
        <taxon>Mermithidae</taxon>
        <taxon>Romanomermis</taxon>
    </lineage>
</organism>
<protein>
    <submittedName>
        <fullName evidence="2">Uncharacterized protein</fullName>
    </submittedName>
</protein>
<evidence type="ECO:0000313" key="2">
    <source>
        <dbReference type="WBParaSite" id="nRc.2.0.1.t06760-RA"/>
    </source>
</evidence>
<dbReference type="WBParaSite" id="nRc.2.0.1.t06760-RA">
    <property type="protein sequence ID" value="nRc.2.0.1.t06760-RA"/>
    <property type="gene ID" value="nRc.2.0.1.g06760"/>
</dbReference>
<accession>A0A915HY53</accession>
<sequence length="112" mass="13281">MKVLQDMLQYPAFHFKNLSFQSKSTNCFHYSRYFTKTGEKSKFSSLESNLQALRNKFFSSSMRNRPLRPRYDFFHMCRGYHRCTCSASGVGAKAIGCGEKWWKEEENLHRNM</sequence>
<proteinExistence type="predicted"/>
<name>A0A915HY53_ROMCU</name>
<evidence type="ECO:0000313" key="1">
    <source>
        <dbReference type="Proteomes" id="UP000887565"/>
    </source>
</evidence>
<reference evidence="2" key="1">
    <citation type="submission" date="2022-11" db="UniProtKB">
        <authorList>
            <consortium name="WormBaseParasite"/>
        </authorList>
    </citation>
    <scope>IDENTIFICATION</scope>
</reference>
<dbReference type="AlphaFoldDB" id="A0A915HY53"/>
<keyword evidence="1" id="KW-1185">Reference proteome</keyword>